<comment type="caution">
    <text evidence="2">Lacks conserved residue(s) required for the propagation of feature annotation.</text>
</comment>
<comment type="subunit">
    <text evidence="2">Homotetramer.</text>
</comment>
<name>A0A0P6Y499_9CHLR</name>
<dbReference type="InterPro" id="IPR012340">
    <property type="entry name" value="NA-bd_OB-fold"/>
</dbReference>
<reference evidence="5 6" key="1">
    <citation type="submission" date="2015-07" db="EMBL/GenBank/DDBJ databases">
        <title>Genome sequence of Levilinea saccharolytica DSM 16555.</title>
        <authorList>
            <person name="Hemp J."/>
            <person name="Ward L.M."/>
            <person name="Pace L.A."/>
            <person name="Fischer W.W."/>
        </authorList>
    </citation>
    <scope>NUCLEOTIDE SEQUENCE [LARGE SCALE GENOMIC DNA]</scope>
    <source>
        <strain evidence="5 6">KIBI-1</strain>
    </source>
</reference>
<dbReference type="InterPro" id="IPR000424">
    <property type="entry name" value="Primosome_PriB/ssb"/>
</dbReference>
<evidence type="ECO:0000256" key="2">
    <source>
        <dbReference type="HAMAP-Rule" id="MF_00984"/>
    </source>
</evidence>
<dbReference type="SUPFAM" id="SSF50249">
    <property type="entry name" value="Nucleic acid-binding proteins"/>
    <property type="match status" value="1"/>
</dbReference>
<dbReference type="Gene3D" id="2.40.50.140">
    <property type="entry name" value="Nucleic acid-binding proteins"/>
    <property type="match status" value="1"/>
</dbReference>
<feature type="region of interest" description="Disordered" evidence="4">
    <location>
        <begin position="112"/>
        <end position="139"/>
    </location>
</feature>
<keyword evidence="1 2" id="KW-0238">DNA-binding</keyword>
<comment type="caution">
    <text evidence="5">The sequence shown here is derived from an EMBL/GenBank/DDBJ whole genome shotgun (WGS) entry which is preliminary data.</text>
</comment>
<dbReference type="InterPro" id="IPR011344">
    <property type="entry name" value="ssDNA-bd"/>
</dbReference>
<dbReference type="GO" id="GO:0006260">
    <property type="term" value="P:DNA replication"/>
    <property type="evidence" value="ECO:0007669"/>
    <property type="project" value="InterPro"/>
</dbReference>
<dbReference type="PATRIC" id="fig|229921.5.peg.1178"/>
<organism evidence="5 6">
    <name type="scientific">Levilinea saccharolytica</name>
    <dbReference type="NCBI Taxonomy" id="229921"/>
    <lineage>
        <taxon>Bacteria</taxon>
        <taxon>Bacillati</taxon>
        <taxon>Chloroflexota</taxon>
        <taxon>Anaerolineae</taxon>
        <taxon>Anaerolineales</taxon>
        <taxon>Anaerolineaceae</taxon>
        <taxon>Levilinea</taxon>
    </lineage>
</organism>
<evidence type="ECO:0000256" key="4">
    <source>
        <dbReference type="SAM" id="MobiDB-lite"/>
    </source>
</evidence>
<dbReference type="CDD" id="cd04496">
    <property type="entry name" value="SSB_OBF"/>
    <property type="match status" value="1"/>
</dbReference>
<dbReference type="GO" id="GO:0003697">
    <property type="term" value="F:single-stranded DNA binding"/>
    <property type="evidence" value="ECO:0007669"/>
    <property type="project" value="UniProtKB-UniRule"/>
</dbReference>
<dbReference type="Proteomes" id="UP000050501">
    <property type="component" value="Unassembled WGS sequence"/>
</dbReference>
<dbReference type="PANTHER" id="PTHR10302">
    <property type="entry name" value="SINGLE-STRANDED DNA-BINDING PROTEIN"/>
    <property type="match status" value="1"/>
</dbReference>
<dbReference type="NCBIfam" id="TIGR00621">
    <property type="entry name" value="ssb"/>
    <property type="match status" value="1"/>
</dbReference>
<dbReference type="Pfam" id="PF00436">
    <property type="entry name" value="SSB"/>
    <property type="match status" value="1"/>
</dbReference>
<proteinExistence type="inferred from homology"/>
<dbReference type="EMBL" id="LGCM01000008">
    <property type="protein sequence ID" value="KPL90857.1"/>
    <property type="molecule type" value="Genomic_DNA"/>
</dbReference>
<evidence type="ECO:0000256" key="1">
    <source>
        <dbReference type="ARBA" id="ARBA00023125"/>
    </source>
</evidence>
<protein>
    <recommendedName>
        <fullName evidence="2 3">Single-stranded DNA-binding protein</fullName>
        <shortName evidence="2">SSB</shortName>
    </recommendedName>
</protein>
<dbReference type="AlphaFoldDB" id="A0A0P6Y499"/>
<dbReference type="RefSeq" id="WP_062280944.1">
    <property type="nucleotide sequence ID" value="NZ_DF967974.1"/>
</dbReference>
<dbReference type="HAMAP" id="MF_00984">
    <property type="entry name" value="SSB"/>
    <property type="match status" value="1"/>
</dbReference>
<sequence length="139" mass="15326">MYQTIILIGNLGKDPEMRFTPGGQPVTTLSVATNRRYNGQNGQPVKETTWFRVTVWGKQAESCNEFLHKGSKVLVEGRLTPDPETGGPHIWENNGKVGASFEVTASTVRFLSGREDQEEAEPAVNTQVPPNLDPSEIPF</sequence>
<dbReference type="STRING" id="229921.ADN01_02040"/>
<evidence type="ECO:0000256" key="3">
    <source>
        <dbReference type="PIRNR" id="PIRNR002070"/>
    </source>
</evidence>
<keyword evidence="6" id="KW-1185">Reference proteome</keyword>
<dbReference type="PANTHER" id="PTHR10302:SF27">
    <property type="entry name" value="SINGLE-STRANDED DNA-BINDING PROTEIN"/>
    <property type="match status" value="1"/>
</dbReference>
<accession>A0A0P6Y499</accession>
<dbReference type="PROSITE" id="PS50935">
    <property type="entry name" value="SSB"/>
    <property type="match status" value="1"/>
</dbReference>
<evidence type="ECO:0000313" key="5">
    <source>
        <dbReference type="EMBL" id="KPL90857.1"/>
    </source>
</evidence>
<evidence type="ECO:0000313" key="6">
    <source>
        <dbReference type="Proteomes" id="UP000050501"/>
    </source>
</evidence>
<gene>
    <name evidence="5" type="ORF">ADN01_02040</name>
</gene>
<dbReference type="GO" id="GO:0009295">
    <property type="term" value="C:nucleoid"/>
    <property type="evidence" value="ECO:0007669"/>
    <property type="project" value="TreeGrafter"/>
</dbReference>
<dbReference type="PIRSF" id="PIRSF002070">
    <property type="entry name" value="SSB"/>
    <property type="match status" value="1"/>
</dbReference>
<dbReference type="OrthoDB" id="9809878at2"/>